<dbReference type="GeneID" id="89992730"/>
<keyword evidence="2" id="KW-1185">Reference proteome</keyword>
<reference evidence="1 2" key="1">
    <citation type="submission" date="2024-01" db="EMBL/GenBank/DDBJ databases">
        <title>Comparative genomics of Cryptococcus and Kwoniella reveals pathogenesis evolution and contrasting modes of karyotype evolution via chromosome fusion or intercentromeric recombination.</title>
        <authorList>
            <person name="Coelho M.A."/>
            <person name="David-Palma M."/>
            <person name="Shea T."/>
            <person name="Bowers K."/>
            <person name="McGinley-Smith S."/>
            <person name="Mohammad A.W."/>
            <person name="Gnirke A."/>
            <person name="Yurkov A.M."/>
            <person name="Nowrousian M."/>
            <person name="Sun S."/>
            <person name="Cuomo C.A."/>
            <person name="Heitman J."/>
        </authorList>
    </citation>
    <scope>NUCLEOTIDE SEQUENCE [LARGE SCALE GENOMIC DNA]</scope>
    <source>
        <strain evidence="1 2">7685027</strain>
    </source>
</reference>
<evidence type="ECO:0000313" key="2">
    <source>
        <dbReference type="Proteomes" id="UP001432216"/>
    </source>
</evidence>
<proteinExistence type="predicted"/>
<accession>A0ABZ2B1B5</accession>
<dbReference type="Proteomes" id="UP001432216">
    <property type="component" value="Chromosome 11"/>
</dbReference>
<organism evidence="1 2">
    <name type="scientific">Cryptococcus decagattii</name>
    <dbReference type="NCBI Taxonomy" id="1859122"/>
    <lineage>
        <taxon>Eukaryota</taxon>
        <taxon>Fungi</taxon>
        <taxon>Dikarya</taxon>
        <taxon>Basidiomycota</taxon>
        <taxon>Agaricomycotina</taxon>
        <taxon>Tremellomycetes</taxon>
        <taxon>Tremellales</taxon>
        <taxon>Cryptococcaceae</taxon>
        <taxon>Cryptococcus</taxon>
        <taxon>Cryptococcus gattii species complex</taxon>
    </lineage>
</organism>
<dbReference type="RefSeq" id="XP_064723832.1">
    <property type="nucleotide sequence ID" value="XM_064867760.1"/>
</dbReference>
<name>A0ABZ2B1B5_9TREE</name>
<evidence type="ECO:0000313" key="1">
    <source>
        <dbReference type="EMBL" id="WVO24593.1"/>
    </source>
</evidence>
<gene>
    <name evidence="1" type="ORF">IAS62_005961</name>
</gene>
<protein>
    <submittedName>
        <fullName evidence="1">Uncharacterized protein</fullName>
    </submittedName>
</protein>
<dbReference type="EMBL" id="CP143816">
    <property type="protein sequence ID" value="WVO24593.1"/>
    <property type="molecule type" value="Genomic_DNA"/>
</dbReference>
<sequence length="96" mass="11271">MKIDNVMDILLCEAVDFFLEKVENYGNHDGGRWLMYNLVSWPGDFWDSIKSYESLDILFHNEVWSQDIRQGTYTCPAFERSPYAVPHPKTHQVKAD</sequence>